<feature type="compositionally biased region" description="Basic and acidic residues" evidence="1">
    <location>
        <begin position="5306"/>
        <end position="5317"/>
    </location>
</feature>
<feature type="compositionally biased region" description="Basic residues" evidence="1">
    <location>
        <begin position="5455"/>
        <end position="5466"/>
    </location>
</feature>
<feature type="compositionally biased region" description="Polar residues" evidence="1">
    <location>
        <begin position="2330"/>
        <end position="2345"/>
    </location>
</feature>
<feature type="compositionally biased region" description="Basic residues" evidence="1">
    <location>
        <begin position="3764"/>
        <end position="3776"/>
    </location>
</feature>
<feature type="compositionally biased region" description="Basic and acidic residues" evidence="1">
    <location>
        <begin position="5024"/>
        <end position="5040"/>
    </location>
</feature>
<feature type="compositionally biased region" description="Basic residues" evidence="1">
    <location>
        <begin position="4539"/>
        <end position="4549"/>
    </location>
</feature>
<feature type="region of interest" description="Disordered" evidence="1">
    <location>
        <begin position="5741"/>
        <end position="5884"/>
    </location>
</feature>
<reference evidence="2 3" key="1">
    <citation type="submission" date="2020-03" db="EMBL/GenBank/DDBJ databases">
        <title>Draft Genome Sequence of Cudoniella acicularis.</title>
        <authorList>
            <person name="Buettner E."/>
            <person name="Kellner H."/>
        </authorList>
    </citation>
    <scope>NUCLEOTIDE SEQUENCE [LARGE SCALE GENOMIC DNA]</scope>
    <source>
        <strain evidence="2 3">DSM 108380</strain>
    </source>
</reference>
<feature type="region of interest" description="Disordered" evidence="1">
    <location>
        <begin position="6000"/>
        <end position="6321"/>
    </location>
</feature>
<feature type="compositionally biased region" description="Basic and acidic residues" evidence="1">
    <location>
        <begin position="1862"/>
        <end position="1872"/>
    </location>
</feature>
<feature type="region of interest" description="Disordered" evidence="1">
    <location>
        <begin position="1894"/>
        <end position="2559"/>
    </location>
</feature>
<feature type="compositionally biased region" description="Basic residues" evidence="1">
    <location>
        <begin position="2292"/>
        <end position="2305"/>
    </location>
</feature>
<feature type="compositionally biased region" description="Low complexity" evidence="1">
    <location>
        <begin position="429"/>
        <end position="451"/>
    </location>
</feature>
<feature type="compositionally biased region" description="Basic and acidic residues" evidence="1">
    <location>
        <begin position="624"/>
        <end position="661"/>
    </location>
</feature>
<gene>
    <name evidence="2" type="ORF">G7Y89_g1708</name>
</gene>
<feature type="compositionally biased region" description="Basic residues" evidence="1">
    <location>
        <begin position="3899"/>
        <end position="3909"/>
    </location>
</feature>
<feature type="compositionally biased region" description="Basic and acidic residues" evidence="1">
    <location>
        <begin position="590"/>
        <end position="609"/>
    </location>
</feature>
<feature type="compositionally biased region" description="Acidic residues" evidence="1">
    <location>
        <begin position="3880"/>
        <end position="3894"/>
    </location>
</feature>
<feature type="compositionally biased region" description="Basic residues" evidence="1">
    <location>
        <begin position="2236"/>
        <end position="2245"/>
    </location>
</feature>
<feature type="compositionally biased region" description="Polar residues" evidence="1">
    <location>
        <begin position="750"/>
        <end position="759"/>
    </location>
</feature>
<feature type="compositionally biased region" description="Polar residues" evidence="1">
    <location>
        <begin position="4622"/>
        <end position="4631"/>
    </location>
</feature>
<feature type="region of interest" description="Disordered" evidence="1">
    <location>
        <begin position="1572"/>
        <end position="1735"/>
    </location>
</feature>
<feature type="compositionally biased region" description="Acidic residues" evidence="1">
    <location>
        <begin position="254"/>
        <end position="270"/>
    </location>
</feature>
<feature type="compositionally biased region" description="Low complexity" evidence="1">
    <location>
        <begin position="5701"/>
        <end position="5712"/>
    </location>
</feature>
<feature type="compositionally biased region" description="Basic residues" evidence="1">
    <location>
        <begin position="2012"/>
        <end position="2025"/>
    </location>
</feature>
<feature type="compositionally biased region" description="Polar residues" evidence="1">
    <location>
        <begin position="6353"/>
        <end position="6365"/>
    </location>
</feature>
<dbReference type="EMBL" id="JAAMPI010000069">
    <property type="protein sequence ID" value="KAF4636378.1"/>
    <property type="molecule type" value="Genomic_DNA"/>
</dbReference>
<feature type="compositionally biased region" description="Basic residues" evidence="1">
    <location>
        <begin position="5108"/>
        <end position="5118"/>
    </location>
</feature>
<feature type="compositionally biased region" description="Low complexity" evidence="1">
    <location>
        <begin position="1763"/>
        <end position="1779"/>
    </location>
</feature>
<feature type="compositionally biased region" description="Basic residues" evidence="1">
    <location>
        <begin position="5534"/>
        <end position="5546"/>
    </location>
</feature>
<feature type="region of interest" description="Disordered" evidence="1">
    <location>
        <begin position="4661"/>
        <end position="4887"/>
    </location>
</feature>
<feature type="compositionally biased region" description="Low complexity" evidence="1">
    <location>
        <begin position="6020"/>
        <end position="6033"/>
    </location>
</feature>
<dbReference type="OrthoDB" id="5365701at2759"/>
<feature type="compositionally biased region" description="Low complexity" evidence="1">
    <location>
        <begin position="6184"/>
        <end position="6197"/>
    </location>
</feature>
<dbReference type="Proteomes" id="UP000566819">
    <property type="component" value="Unassembled WGS sequence"/>
</dbReference>
<dbReference type="InterPro" id="IPR053268">
    <property type="entry name" value="Woronin_anchor"/>
</dbReference>
<feature type="compositionally biased region" description="Basic and acidic residues" evidence="1">
    <location>
        <begin position="933"/>
        <end position="969"/>
    </location>
</feature>
<feature type="compositionally biased region" description="Basic and acidic residues" evidence="1">
    <location>
        <begin position="2580"/>
        <end position="2590"/>
    </location>
</feature>
<feature type="compositionally biased region" description="Basic and acidic residues" evidence="1">
    <location>
        <begin position="1517"/>
        <end position="1550"/>
    </location>
</feature>
<feature type="compositionally biased region" description="Basic and acidic residues" evidence="1">
    <location>
        <begin position="2926"/>
        <end position="2937"/>
    </location>
</feature>
<feature type="region of interest" description="Disordered" evidence="1">
    <location>
        <begin position="827"/>
        <end position="977"/>
    </location>
</feature>
<feature type="compositionally biased region" description="Basic residues" evidence="1">
    <location>
        <begin position="3118"/>
        <end position="3128"/>
    </location>
</feature>
<feature type="compositionally biased region" description="Basic residues" evidence="1">
    <location>
        <begin position="4738"/>
        <end position="4749"/>
    </location>
</feature>
<feature type="compositionally biased region" description="Polar residues" evidence="1">
    <location>
        <begin position="1112"/>
        <end position="1123"/>
    </location>
</feature>
<feature type="region of interest" description="Disordered" evidence="1">
    <location>
        <begin position="326"/>
        <end position="735"/>
    </location>
</feature>
<feature type="compositionally biased region" description="Basic and acidic residues" evidence="1">
    <location>
        <begin position="2608"/>
        <end position="2624"/>
    </location>
</feature>
<feature type="compositionally biased region" description="Basic and acidic residues" evidence="1">
    <location>
        <begin position="5430"/>
        <end position="5442"/>
    </location>
</feature>
<feature type="compositionally biased region" description="Polar residues" evidence="1">
    <location>
        <begin position="3528"/>
        <end position="3542"/>
    </location>
</feature>
<accession>A0A8H4RVU2</accession>
<feature type="compositionally biased region" description="Basic and acidic residues" evidence="1">
    <location>
        <begin position="2840"/>
        <end position="2857"/>
    </location>
</feature>
<evidence type="ECO:0000313" key="3">
    <source>
        <dbReference type="Proteomes" id="UP000566819"/>
    </source>
</evidence>
<feature type="compositionally biased region" description="Polar residues" evidence="1">
    <location>
        <begin position="5478"/>
        <end position="5488"/>
    </location>
</feature>
<feature type="compositionally biased region" description="Basic and acidic residues" evidence="1">
    <location>
        <begin position="1426"/>
        <end position="1446"/>
    </location>
</feature>
<feature type="compositionally biased region" description="Basic residues" evidence="1">
    <location>
        <begin position="4983"/>
        <end position="4993"/>
    </location>
</feature>
<feature type="compositionally biased region" description="Polar residues" evidence="1">
    <location>
        <begin position="5901"/>
        <end position="5916"/>
    </location>
</feature>
<feature type="compositionally biased region" description="Polar residues" evidence="1">
    <location>
        <begin position="917"/>
        <end position="926"/>
    </location>
</feature>
<feature type="region of interest" description="Disordered" evidence="1">
    <location>
        <begin position="3815"/>
        <end position="3997"/>
    </location>
</feature>
<feature type="compositionally biased region" description="Pro residues" evidence="1">
    <location>
        <begin position="1032"/>
        <end position="1048"/>
    </location>
</feature>
<feature type="region of interest" description="Disordered" evidence="1">
    <location>
        <begin position="4900"/>
        <end position="5221"/>
    </location>
</feature>
<feature type="compositionally biased region" description="Basic residues" evidence="1">
    <location>
        <begin position="3704"/>
        <end position="3714"/>
    </location>
</feature>
<feature type="compositionally biased region" description="Polar residues" evidence="1">
    <location>
        <begin position="4445"/>
        <end position="4455"/>
    </location>
</feature>
<feature type="compositionally biased region" description="Basic residues" evidence="1">
    <location>
        <begin position="1"/>
        <end position="11"/>
    </location>
</feature>
<feature type="compositionally biased region" description="Basic residues" evidence="1">
    <location>
        <begin position="3579"/>
        <end position="3589"/>
    </location>
</feature>
<feature type="compositionally biased region" description="Basic residues" evidence="1">
    <location>
        <begin position="4391"/>
        <end position="4402"/>
    </location>
</feature>
<evidence type="ECO:0008006" key="4">
    <source>
        <dbReference type="Google" id="ProtNLM"/>
    </source>
</evidence>
<feature type="compositionally biased region" description="Polar residues" evidence="1">
    <location>
        <begin position="1709"/>
        <end position="1721"/>
    </location>
</feature>
<feature type="compositionally biased region" description="Basic residues" evidence="1">
    <location>
        <begin position="4917"/>
        <end position="4926"/>
    </location>
</feature>
<feature type="region of interest" description="Disordered" evidence="1">
    <location>
        <begin position="1819"/>
        <end position="1874"/>
    </location>
</feature>
<feature type="compositionally biased region" description="Basic residues" evidence="1">
    <location>
        <begin position="100"/>
        <end position="114"/>
    </location>
</feature>
<feature type="compositionally biased region" description="Basic and acidic residues" evidence="1">
    <location>
        <begin position="1784"/>
        <end position="1798"/>
    </location>
</feature>
<feature type="compositionally biased region" description="Basic and acidic residues" evidence="1">
    <location>
        <begin position="878"/>
        <end position="900"/>
    </location>
</feature>
<evidence type="ECO:0000313" key="2">
    <source>
        <dbReference type="EMBL" id="KAF4636378.1"/>
    </source>
</evidence>
<feature type="compositionally biased region" description="Basic residues" evidence="1">
    <location>
        <begin position="5343"/>
        <end position="5354"/>
    </location>
</feature>
<feature type="region of interest" description="Disordered" evidence="1">
    <location>
        <begin position="6921"/>
        <end position="6957"/>
    </location>
</feature>
<feature type="compositionally biased region" description="Basic and acidic residues" evidence="1">
    <location>
        <begin position="457"/>
        <end position="510"/>
    </location>
</feature>
<feature type="compositionally biased region" description="Basic and acidic residues" evidence="1">
    <location>
        <begin position="3861"/>
        <end position="3872"/>
    </location>
</feature>
<feature type="compositionally biased region" description="Polar residues" evidence="1">
    <location>
        <begin position="6379"/>
        <end position="6388"/>
    </location>
</feature>
<feature type="compositionally biased region" description="Basic and acidic residues" evidence="1">
    <location>
        <begin position="3692"/>
        <end position="3703"/>
    </location>
</feature>
<feature type="compositionally biased region" description="Basic and acidic residues" evidence="1">
    <location>
        <begin position="6298"/>
        <end position="6319"/>
    </location>
</feature>
<feature type="compositionally biased region" description="Basic residues" evidence="1">
    <location>
        <begin position="4238"/>
        <end position="4247"/>
    </location>
</feature>
<feature type="compositionally biased region" description="Polar residues" evidence="1">
    <location>
        <begin position="4336"/>
        <end position="4350"/>
    </location>
</feature>
<feature type="compositionally biased region" description="Basic and acidic residues" evidence="1">
    <location>
        <begin position="5575"/>
        <end position="5598"/>
    </location>
</feature>
<feature type="compositionally biased region" description="Basic and acidic residues" evidence="1">
    <location>
        <begin position="2351"/>
        <end position="2368"/>
    </location>
</feature>
<feature type="compositionally biased region" description="Basic residues" evidence="1">
    <location>
        <begin position="3385"/>
        <end position="3395"/>
    </location>
</feature>
<feature type="compositionally biased region" description="Basic and acidic residues" evidence="1">
    <location>
        <begin position="5964"/>
        <end position="5979"/>
    </location>
</feature>
<feature type="compositionally biased region" description="Polar residues" evidence="1">
    <location>
        <begin position="2488"/>
        <end position="2500"/>
    </location>
</feature>
<feature type="compositionally biased region" description="Low complexity" evidence="1">
    <location>
        <begin position="662"/>
        <end position="680"/>
    </location>
</feature>
<feature type="compositionally biased region" description="Basic and acidic residues" evidence="1">
    <location>
        <begin position="1317"/>
        <end position="1341"/>
    </location>
</feature>
<feature type="compositionally biased region" description="Basic and acidic residues" evidence="1">
    <location>
        <begin position="3927"/>
        <end position="3941"/>
    </location>
</feature>
<feature type="compositionally biased region" description="Basic residues" evidence="1">
    <location>
        <begin position="2938"/>
        <end position="2950"/>
    </location>
</feature>
<feature type="compositionally biased region" description="Basic and acidic residues" evidence="1">
    <location>
        <begin position="2258"/>
        <end position="2273"/>
    </location>
</feature>
<feature type="compositionally biased region" description="Basic and acidic residues" evidence="1">
    <location>
        <begin position="6259"/>
        <end position="6276"/>
    </location>
</feature>
<feature type="compositionally biased region" description="Basic and acidic residues" evidence="1">
    <location>
        <begin position="1459"/>
        <end position="1477"/>
    </location>
</feature>
<feature type="compositionally biased region" description="Basic and acidic residues" evidence="1">
    <location>
        <begin position="5828"/>
        <end position="5842"/>
    </location>
</feature>
<feature type="region of interest" description="Disordered" evidence="1">
    <location>
        <begin position="6450"/>
        <end position="6473"/>
    </location>
</feature>
<feature type="compositionally biased region" description="Basic residues" evidence="1">
    <location>
        <begin position="136"/>
        <end position="146"/>
    </location>
</feature>
<feature type="region of interest" description="Disordered" evidence="1">
    <location>
        <begin position="5306"/>
        <end position="5498"/>
    </location>
</feature>
<feature type="compositionally biased region" description="Low complexity" evidence="1">
    <location>
        <begin position="350"/>
        <end position="360"/>
    </location>
</feature>
<feature type="compositionally biased region" description="Basic and acidic residues" evidence="1">
    <location>
        <begin position="147"/>
        <end position="189"/>
    </location>
</feature>
<feature type="compositionally biased region" description="Acidic residues" evidence="1">
    <location>
        <begin position="3371"/>
        <end position="3380"/>
    </location>
</feature>
<feature type="compositionally biased region" description="Pro residues" evidence="1">
    <location>
        <begin position="392"/>
        <end position="402"/>
    </location>
</feature>
<feature type="compositionally biased region" description="Polar residues" evidence="1">
    <location>
        <begin position="1672"/>
        <end position="1687"/>
    </location>
</feature>
<feature type="compositionally biased region" description="Basic residues" evidence="1">
    <location>
        <begin position="2063"/>
        <end position="2076"/>
    </location>
</feature>
<feature type="compositionally biased region" description="Basic and acidic residues" evidence="1">
    <location>
        <begin position="3451"/>
        <end position="3461"/>
    </location>
</feature>
<feature type="region of interest" description="Disordered" evidence="1">
    <location>
        <begin position="749"/>
        <end position="805"/>
    </location>
</feature>
<feature type="compositionally biased region" description="Low complexity" evidence="1">
    <location>
        <begin position="3159"/>
        <end position="3177"/>
    </location>
</feature>
<feature type="compositionally biased region" description="Polar residues" evidence="1">
    <location>
        <begin position="4717"/>
        <end position="4726"/>
    </location>
</feature>
<comment type="caution">
    <text evidence="2">The sequence shown here is derived from an EMBL/GenBank/DDBJ whole genome shotgun (WGS) entry which is preliminary data.</text>
</comment>
<feature type="compositionally biased region" description="Acidic residues" evidence="1">
    <location>
        <begin position="4965"/>
        <end position="4977"/>
    </location>
</feature>
<feature type="compositionally biased region" description="Basic residues" evidence="1">
    <location>
        <begin position="4464"/>
        <end position="4473"/>
    </location>
</feature>
<sequence length="6957" mass="770412">MMADHARRRHRSPESSSSRNTKGRKESRRSQPEIYYEPQPQPQPQPQPRMRPPPMNQPPPEVYLSSSNSSASSFELIDISRTFPANRGGIKAFFTAPSEHRRRLRRRSSNKRLFKFGNSSSSSVNSDLAYGTGYLKRPKRSVRSRRGKEIDRERHSERTRGSDRERYSDRERERARGSDRERYSGSERRGNTNAEILAVGAGLAKLARDQNKADLKAARNGKRPEVVAMKETYHYDNATSRGLGPSRISHGSDTFDEDGWESASDAESENSVDSRLAFGGDSAIWGKTRHRPLSQKNTVVDPQLFGPDNSLHGHVDEPVGFGKVTWSSTEDFGQHDRTPSVAIGPGDSFSASQSQASLQQVYPQQTSDPSRFDAVRSSVVSGSEPVYRARPDPVPIQQPQPFTPVSQSVFEPSYSAPSESPGILKKTQSSSSSRGTSVAQAALVGAVGVVGMTIASSRKDERSDKRRDRDEEREREEERLRRRDHEKKESKEERRRDKRDESRNSSDEKRKEKKREKRREEARDEPRGERREERREGRRSERSEAAPRTEPRYEDRRPKSEAAVTTVSAVDAFATPTYPTPTVESSQGHRRTDSVPKVVTVEREPDFTRKRSSSIKDQPSSSKVDYRKDYSEYDDRETRYREEYRDQGLRDAEVISKETEHSTTSNAAAAISGAVAVVTAQSIRESKSEKRRAERRNGRTSDYEDRDHDRDYDYSSRGREPVKEEKRDPVQEEADRAYREIVMARKIASQIRSRSNSPDGSVVDKYEHRDEEEEVPEIVTPPEMEHKKKKSPYDAPNADFEPDYILNHPKDLRNFSLPAISYDRSNPAIGFLKRDPDAEQPRPLLNLVRPTPVPSPIPENQISRSESRRVGPSQCESGRSESARSEPTRSSKSQDREEPPRSSASDVVIGSRGNVVASPSPSTISKAVTWGENETKHFDVESPSDNRDEYISSADLRSHESPPESKPEPKSSGSRGWGAIVAGVVGVGVGAAAASSIDSSEKSKSKDESYEYRGVVVEPESPPSRSQRRRSPPSPGPKPVSQPSPPSHIPGAFDDDLDFTATVAAGLQDTGFDPNIVINDPSFHRRDSPPGSNELGGYRAPFAETVSDLGQIPTNPSAVSGSSHGFIMGEVDATPRDWRSASPDIDETPTKPSKKEQKKREKAAKRQSVDVDIVEATPAPQEDIPEPESYFEPKLSKKEQKKREKEAKRQSSLAEDITPIVEQTVARELVDEPEEYFEPTKKSKKSKRESAAFDDDVPVTSPDTHRESRTVSVPINAFDDLRNEGDDWDEPKKSKKKSKRDSERFDSPIRSAPPIEIIERERSSSRKSVERSGDYDRDPREVSLPPSTPSETSQDRDYEDSRRSRKSSTRDSSIFDARDRGDSRSVVSESTSRYDDEPRKKKKSRSSTKDDFDDARSVASAPAGDEESRKSRKKDKEKEKEKEKKSSGFFGMFSSKSDVGAREESSKTSKDDFEDVKKKKKSKRSSVPDSSSLYGDMGATSVSDLSRSVSNGHSSRKHDDDLDSGVRSDGERERRKTRSRAESSSSKKDSFLGNAGTLGAGVGLAGAAVAIAAQQHQQSKAAEAFEEAVPQDRHERRDRSTRRPNVFDYEITEREIRPSIDPQYGDLLPLPPSEPESPEIEPLDDLPGLPESRPTTPEAERLARERARSSVRKNLQETPVKSPSQSAVPLKFIMGNRSVPPSPGLPRSSPMQSPSTPNAESLTFPRSRVNRPTSWDSAKEYRPLYLLESSRRESNVHMEQDELLPALPPSQASSRSSSQFDFEDLAKVRDPEQFSSELHDRLNDSLSIDIERASSELHGGLLDSEQSTPKAAVFPRDIELEEFEDVDSKGISSQPRSRKASPRPDESGKSSDIDAMAIGGAVLATTIGLIASSTQEQSAGEESDELLLLKRQPEPVEPMTKDRSSYLLQSSPISKNDDVGSETPTDTSPSRRKPSYIEADSMQSIQERDGDAFGQEDQTPEDLEQQRSRALEVLSGEPRNDDQPADEFFFTKLKKDKKGKSKGKGLSRSSTQDDLTLPEASSEAMPELPALVTADEEEFFMPKSKKDKKKDKKKGKASAWEPEPEEKPFETTEESQREIVELSPALVENEPFKEPATSSKKGKKKDKKGKSKIAWEETEEPTSELPQEPLPEPSQEVIENVTTPAESQPFEDVPTTFKKGKKKDKKGKSKIIWEPEDAPVPQDSVESTELNCEIVEEESTPIESTSFEEVPPTSKAGKKGKKGKSKISWEPENVLQESEERISDIIEPSREVLGDEPLPNEAEAADEFTPSKSKKDKKKDKKKGKSTPILEPETELPESSHDIPPVDTAQIHQDISQEETQITQEAESDEDVFHDPIDEFIDEQKETKSQPTTSDELFSAEQIPENFKESVMEPNPPEQPVEEEPEPFVVSESKKAKKKGKKSKAWSDEPESSQTATPDADRTLETESLDPTPIVESPEEFVTKSSKKGKKKNRKSQAFDPEDAPIIQTPNVEESVSSKPTPMVGPGAWPVTPAIPLEGAEKGVSTIPSPGYFQSDAAAQSSNAGDLSDDGQRKEHFPSFSTVLPVATLATGAAILAHGLEKDGSSKDPESQSLDANDPEQPAPDGLAARHKEDQLELAKRLQEEFGSGSKNGKKDKKKRQSLPSTPDPESSRSRIVAEPSDMHPRARSLSIGPAAEGDQPIRVYSEGQLELARQLKAEFEKGNKKSRKDKKKRLESAGPSGWGDTSIDQPAQESASKEIVDDGSNQQAMVDTPKGDGFAAGYQEAQLSLARQLQAEFGSGAKKGKKDKKRRSTSQTPREDSRDEYFDAPQPQISNEPRNFDSENIPKSSIASDGLAAGYKEDQLEHARQLKEEFGKKSKKDKKRRSTSQTPLTEESRDAYFEEPQSFLPDELQREGRPQIVEPGVEGARDGLAAGYNEGQLELARQLKEEFGSDSKKGKKGKKDKKRQSLSRTRTEDDFSSDMPTEEQASAEVGESSSGPIAAEPEDEFAPVEKKSKKDKKGKKRESLLRSTTDDNFSLDTPQLDDAQNHEAEPEVLTSQLETSSSVPEPTAEDDSFFSSKKSKKDKKNKKRESLLQSNTDDVPEASQFEVVQEPTIETEEPAQIPEPEDGFGFSTKKSKKDKRGKKRESLLRSNTDDVPEASQSETVQERELESDIPTPQVEAPAPAAEPGDEFAFVSKKSKKGKKRESLLPSASDDIAEPSLSEAVVEREVEPEIPTPQPEEPQSEAVLEREVESEILTPQPEEPTPEVPGDEFAFVSKKSKKDKKGKKRDSLLPSASDDIVEASPSEAVIEREVEPEISTPQPEEPQSKAVLEREVESEILTPQPKEPTPEVPGDDANDDIVEAPPSEAVVEQDAEPEISTPQSEEPAPEVADDEFAFVSKKSKKEKKSKKRDSLLPSATDNNLPSEDVDAPRDIETTALEEPVESVAADEPLPESESLPAIEEPVSESKDELEFAMKKSKKDKKGKKRESLLQSATWDNDIVPEPSQTEVEGAVSEIQEPKDDFEFTMKKSKKDKKNKKRESLLQSATEDSVASGSGPSAEIQENRELDVSQSDLVQEPETSEPKDDLDESTAKKSKKDKKSKKRDSLLHSTTDEALDTSSKDVKQAPEIDLPTQPPLSEAIVDEPKDHFEEFSTEKSINDNEGQKSERLGDVDAPSDFQAENSKSIEDIGVPQPDFAQEPLSQPVVDERKEDLEFSMKKSKKDKKGKKRESSLPPLADSESAGKELDALEQSESAIVQEPEVITEPVSTQPEEEFTFTRKKSKKDKKGKKRDSSIPAASNDEPSSDSINKELEIEPPAVLPVDYSIATPDEPIYAPADDDGFAFSTKKSKKDKKSKKRDGSIPAASSDEPPSDSRSQDLNEIEKSQEIPADDMATPDEPESALPEEEFSFPAKKSKKDKKGKKRDSLIPPAAEPEPSSETISKEIDSSADTKDTSFDAAPSTDEPMTAPPEDEFLFSPKKSKKDKKKRQSLLTHDETSAKEEFKASGASISLNEEPLAIEEAASQASDAFEFTSKKSRKDKKKRGSLLQSSTFDENPEDSQVVAEKELETLSAAVPDDGFEVASKKSKKDKKRQSTQETFEPEQIPRNVEESGISQSEYTHDLAAGDQERALPTNEAVPVLDSENLDQSHSEETITVQPSTEIPGKQEDSFEDFEYGNSSKGKALEKADASEPSSISTPLAPLTDLTIAPSELMQSKEISSSEDLVAEELRVPATPLDVEGTGVWDSFSTNKSKKDKKKRKDLPFESEEASGISTPLDDIPETISKTIPESEISVETVLERPVISEESASLSLDTEAPSGMQEIIQGPGDDEWASSSKKPKKDKKKRKSGISTPIESVPEQSASIEEPTFIEASRSIEEPSTIQEPSSRQEVAPDAADDEWTSSKKSKRDKKKRKSGLSTPFEDISEQAKEVELPLDTIEASSFTAKEAEQLPIEDSSILITSETSQEPTFDDWAPSKKSKKNKKARSGISTPIESLPEFSEAIQEPIDIAQSSSITAKDIVEEPAEIGESRNFATHDSVTEPVEDEWAPVNKKSKKEKKRKSGISTPVETVPDISDTIQTPLPTVVKEIVTKPVAIEESPIDTQEPVVEPVQEQANDEWAPVNKKSKKEKKRKSGVSTPINNFPEQPEVMEGPADHAQSSFAITSRDLVAEPVQVEDSLAPVSKESVQEAEGERAPIASKDEEVIEPVKPVQEPLEPISQKTNDDFVQLPFQTDGQSTEPMEDEWASAPSKKSKKDKKKRKSGVSTPMEEMPESSKPAEPVDDLPIISTIPAKEVVEKTVEPTREPETPADNEWAAAPTKKSKKRQEAQEVPLIPSEDAVEKTFEPEQLPESTVEDEWAAAPSKKSKKEKKRKSVASTPLEESPESPTPAEEPVEQQIPVLSENVIERVFDPAEIPETLADDTWAIPSSKKSKKDKKRQSGVSTPLEEPESSKPAEEPTEEQISAIPSENVVERALEPEELPQEPADDEWAPTLSKKSKKDKKRKSGLPTALDTVSEPAQPAVESIEKEMPTSSENVIEKSIEVEEAPKKPAEDEWALPSSKKSKKDKKRKSGLSTPLDEVPIDTAPVEEPIVTSTSEHVLEESNPVPQPVDDDWAPTPSKKSKKDKKKAKSGISTPTEEVLEKTSPIDEEIAQPVSILPSSSRAEEPQIVQEPVEDNWAPIPSKKSKKDKRKSSISTPVEDLEKSVPVTERESPPDARLDDSVQSPSVVEEVGVSYQEAVTEIEKPSDPEHLPSISNKDDILYQNLEDESSAPITSREIVDEPTKSIESTVPAQLAAAALGYAAEKAIEMPSPAVVERDVAEENAKPETEAIPIPELSKEPVEEIPEEEASYSLKKSKKDKKKRKSLLSTPAEDIQEKAPIIEEAPKLDSSSVAPEPQITPTNDLEARPIETPAFDDENKNKDFTRELGAANESSFLPSTKEMAKPTKTPKDIPQEQEDEWAVPSSKKSKKDKKKRKSGASTPIEEMISSGPSEPQNIDSKISEEPIQQPIYEEPAEIEPVIQEPIVENIEKDQGEVDDGFGFVAKKSKKDKKGKRASRGNSVSEVKDISPKTSAIPLESGAGGEKPSSEIKETTEEARGDFMDKGKDVQVDEMEGFSGGLSRAGSKKDKRKRQATTDANMTDGTGAKLPLISWADDVEEAEVERKLPVIEDIAKDESLSHIARTTESSPIDDFVRPTKKGKKGKKRQSGLLESPSFAESSSSPTIDETPKEQSIIPATAALGAGTILAGAAILSRSDDTKNESTAGSNSKTEEKEVPVRKLSKKEKRKMSIDRRTPKDDIFDHDALWEGAEPKEFEESKDAQDDDGDGFWSAPQEDEENQSREISSHDIEGREPTISLEAPRPTTMINAGPISPPQSPDFMQHASQPTTSGPPDIFARQQRSIDLLPVENTPPITRQHTSSPSSHVDQLQGDRNIDFEESPIDRNLFRSSSRFARSGFSDLPVVAEEENPTQIGIEHHSKTHPDLEDGNRDSAFVAESPVPKQVAFANTHEHVRDSGVHLRDNSPLERVRSPASSSDAAIASLAWPPVDEQSETVDLQKSQRPKIETPAKRYHDDKSISRGSPIPKGSPIPGELVTEFFRAQRHLDDTPSRSHHEASSRDTLPSQLVKEEKHVELHRSPTVHHSSHKHHDEGPSSQDQLPKKRLKDLPVERQSPIAHKLTEERPVLRHVERTSRDSTSSQRSDESSSSLHRTETIRGHGSQSANKESLVKQRLARFESPEIHQSSRPKEAGIAKQNTTRAQSPERPQSSRPKEESYSELKESQRPKDGGIAPPSAARTQSPERPQASRLKKESYSELKDSQRPQAERPKAIDGNTVAAGVALVGAAGLGFAAARQLSSEKRPSSAASQRSISNINRMRTPDPKSVIRPESVNSNRSNTPPLRRTDRKISGDLRSLSQRSQLDLAKEAELAAITSAAVNTASTANPTANEGRVRAKDMTDVYDGFGEGRMGSPRSPTRPHSMRRRQSMQVLDLESKVEQLAAENRMLAEAKAQAERTLQSSQKNPSALVERDAEIDALKRTLDWLQNEVTRLTEVNEGLTSANVTLGNQQNERYKMLETQHAQTSRELQETRDKHTNLTSGLEGVVLARVQSAVQEKDQEIAQLRAQLESAKTKIREMQRQILESKSNDIDFLTVRDEDYFDNACQQLCQHVQQWVLRFSKFSDMRACRLTSEINNDKTIDRLDNAILDGSDVDGYLSDRVKRRDVFMSMTMTMVWEFIFTRYLFGMDREQRQKLKSLEKLLSEVGPPAAVHQWRATTLTLLSKREAFVQQREQDTQAVVHAVLETLSEILPPPSNLEGQIEEQLKRVMKAAVDLSIEMRTQRAEYMMLPPLQPEYDANGELARKVSFNAALMNERSGDTISNEDLENQKAVVRIVLFPLVVKKGDDRGEGDEEIVVCPAQVLVAKPKKSVRLMGPDDMTHQNHSRISMQSSMPADYGASPRASRGSVV</sequence>
<feature type="compositionally biased region" description="Basic and acidic residues" evidence="1">
    <location>
        <begin position="1658"/>
        <end position="1668"/>
    </location>
</feature>
<feature type="compositionally biased region" description="Basic and acidic residues" evidence="1">
    <location>
        <begin position="518"/>
        <end position="560"/>
    </location>
</feature>
<feature type="compositionally biased region" description="Basic residues" evidence="1">
    <location>
        <begin position="3062"/>
        <end position="3072"/>
    </location>
</feature>
<proteinExistence type="predicted"/>
<feature type="compositionally biased region" description="Basic residues" evidence="1">
    <location>
        <begin position="5049"/>
        <end position="5059"/>
    </location>
</feature>
<feature type="compositionally biased region" description="Basic and acidic residues" evidence="1">
    <location>
        <begin position="5189"/>
        <end position="5209"/>
    </location>
</feature>
<feature type="region of interest" description="Disordered" evidence="1">
    <location>
        <begin position="1"/>
        <end position="189"/>
    </location>
</feature>
<feature type="region of interest" description="Disordered" evidence="1">
    <location>
        <begin position="4010"/>
        <end position="4189"/>
    </location>
</feature>
<feature type="compositionally biased region" description="Basic and acidic residues" evidence="1">
    <location>
        <begin position="3979"/>
        <end position="3990"/>
    </location>
</feature>
<feature type="compositionally biased region" description="Basic residues" evidence="1">
    <location>
        <begin position="2415"/>
        <end position="2424"/>
    </location>
</feature>
<feature type="compositionally biased region" description="Low complexity" evidence="1">
    <location>
        <begin position="6068"/>
        <end position="6081"/>
    </location>
</feature>
<feature type="compositionally biased region" description="Basic and acidic residues" evidence="1">
    <location>
        <begin position="5363"/>
        <end position="5375"/>
    </location>
</feature>
<name>A0A8H4RVU2_9HELO</name>
<feature type="compositionally biased region" description="Basic residues" evidence="1">
    <location>
        <begin position="2858"/>
        <end position="2867"/>
    </location>
</feature>
<protein>
    <recommendedName>
        <fullName evidence="4">Involucrin repeat protein</fullName>
    </recommendedName>
</protein>
<feature type="compositionally biased region" description="Basic and acidic residues" evidence="1">
    <location>
        <begin position="999"/>
        <end position="1011"/>
    </location>
</feature>
<feature type="compositionally biased region" description="Basic and acidic residues" evidence="1">
    <location>
        <begin position="684"/>
        <end position="735"/>
    </location>
</feature>
<feature type="region of interest" description="Disordered" evidence="1">
    <location>
        <begin position="5661"/>
        <end position="5722"/>
    </location>
</feature>
<feature type="region of interest" description="Disordered" evidence="1">
    <location>
        <begin position="992"/>
        <end position="1559"/>
    </location>
</feature>
<feature type="compositionally biased region" description="Basic residues" evidence="1">
    <location>
        <begin position="3965"/>
        <end position="3975"/>
    </location>
</feature>
<feature type="region of interest" description="Disordered" evidence="1">
    <location>
        <begin position="4583"/>
        <end position="4643"/>
    </location>
</feature>
<feature type="compositionally biased region" description="Basic residues" evidence="1">
    <location>
        <begin position="2465"/>
        <end position="2475"/>
    </location>
</feature>
<feature type="compositionally biased region" description="Basic and acidic residues" evidence="1">
    <location>
        <begin position="6167"/>
        <end position="6183"/>
    </location>
</feature>
<feature type="compositionally biased region" description="Polar residues" evidence="1">
    <location>
        <begin position="3010"/>
        <end position="3022"/>
    </location>
</feature>
<feature type="compositionally biased region" description="Basic residues" evidence="1">
    <location>
        <begin position="2705"/>
        <end position="2714"/>
    </location>
</feature>
<feature type="compositionally biased region" description="Basic residues" evidence="1">
    <location>
        <begin position="3262"/>
        <end position="3272"/>
    </location>
</feature>
<feature type="compositionally biased region" description="Basic and acidic residues" evidence="1">
    <location>
        <begin position="5405"/>
        <end position="5414"/>
    </location>
</feature>
<feature type="region of interest" description="Disordered" evidence="1">
    <location>
        <begin position="5520"/>
        <end position="5635"/>
    </location>
</feature>
<feature type="compositionally biased region" description="Basic residues" evidence="1">
    <location>
        <begin position="5685"/>
        <end position="5696"/>
    </location>
</feature>
<feature type="compositionally biased region" description="Basic and acidic residues" evidence="1">
    <location>
        <begin position="6052"/>
        <end position="6067"/>
    </location>
</feature>
<feature type="compositionally biased region" description="Basic residues" evidence="1">
    <location>
        <begin position="4611"/>
        <end position="4621"/>
    </location>
</feature>
<feature type="compositionally biased region" description="Basic residues" evidence="1">
    <location>
        <begin position="2783"/>
        <end position="2793"/>
    </location>
</feature>
<feature type="compositionally biased region" description="Basic and acidic residues" evidence="1">
    <location>
        <begin position="6116"/>
        <end position="6126"/>
    </location>
</feature>
<feature type="compositionally biased region" description="Basic and acidic residues" evidence="1">
    <location>
        <begin position="4781"/>
        <end position="4794"/>
    </location>
</feature>
<feature type="compositionally biased region" description="Basic and acidic residues" evidence="1">
    <location>
        <begin position="1353"/>
        <end position="1362"/>
    </location>
</feature>
<evidence type="ECO:0000256" key="1">
    <source>
        <dbReference type="SAM" id="MobiDB-lite"/>
    </source>
</evidence>
<feature type="compositionally biased region" description="Polar residues" evidence="1">
    <location>
        <begin position="1500"/>
        <end position="1513"/>
    </location>
</feature>
<feature type="region of interest" description="Disordered" evidence="1">
    <location>
        <begin position="4511"/>
        <end position="4562"/>
    </location>
</feature>
<feature type="compositionally biased region" description="Basic and acidic residues" evidence="1">
    <location>
        <begin position="5777"/>
        <end position="5810"/>
    </location>
</feature>
<feature type="compositionally biased region" description="Basic residues" evidence="1">
    <location>
        <begin position="4071"/>
        <end position="4080"/>
    </location>
</feature>
<feature type="compositionally biased region" description="Basic residues" evidence="1">
    <location>
        <begin position="4851"/>
        <end position="4861"/>
    </location>
</feature>
<feature type="region of interest" description="Disordered" evidence="1">
    <location>
        <begin position="4431"/>
        <end position="4486"/>
    </location>
</feature>
<feature type="compositionally biased region" description="Basic residues" evidence="1">
    <location>
        <begin position="2632"/>
        <end position="2641"/>
    </location>
</feature>
<feature type="compositionally biased region" description="Low complexity" evidence="1">
    <location>
        <begin position="115"/>
        <end position="126"/>
    </location>
</feature>
<feature type="region of interest" description="Disordered" evidence="1">
    <location>
        <begin position="6345"/>
        <end position="6402"/>
    </location>
</feature>
<feature type="compositionally biased region" description="Low complexity" evidence="1">
    <location>
        <begin position="1447"/>
        <end position="1457"/>
    </location>
</feature>
<keyword evidence="3" id="KW-1185">Reference proteome</keyword>
<dbReference type="PANTHER" id="PTHR40641">
    <property type="entry name" value="INVOLUCRIN REPEAT PROTEIN (AFU_ORTHOLOGUE AFUA_2G08060)"/>
    <property type="match status" value="1"/>
</dbReference>
<feature type="region of interest" description="Disordered" evidence="1">
    <location>
        <begin position="4220"/>
        <end position="4417"/>
    </location>
</feature>
<organism evidence="2 3">
    <name type="scientific">Cudoniella acicularis</name>
    <dbReference type="NCBI Taxonomy" id="354080"/>
    <lineage>
        <taxon>Eukaryota</taxon>
        <taxon>Fungi</taxon>
        <taxon>Dikarya</taxon>
        <taxon>Ascomycota</taxon>
        <taxon>Pezizomycotina</taxon>
        <taxon>Leotiomycetes</taxon>
        <taxon>Helotiales</taxon>
        <taxon>Tricladiaceae</taxon>
        <taxon>Cudoniella</taxon>
    </lineage>
</organism>
<feature type="compositionally biased region" description="Polar residues" evidence="1">
    <location>
        <begin position="3038"/>
        <end position="3049"/>
    </location>
</feature>
<feature type="compositionally biased region" description="Basic residues" evidence="1">
    <location>
        <begin position="4021"/>
        <end position="4031"/>
    </location>
</feature>
<feature type="compositionally biased region" description="Polar residues" evidence="1">
    <location>
        <begin position="4365"/>
        <end position="4376"/>
    </location>
</feature>
<feature type="compositionally biased region" description="Pro residues" evidence="1">
    <location>
        <begin position="39"/>
        <end position="61"/>
    </location>
</feature>
<feature type="region of interest" description="Disordered" evidence="1">
    <location>
        <begin position="5961"/>
        <end position="5985"/>
    </location>
</feature>
<feature type="compositionally biased region" description="Basic residues" evidence="1">
    <location>
        <begin position="5172"/>
        <end position="5181"/>
    </location>
</feature>
<feature type="compositionally biased region" description="Acidic residues" evidence="1">
    <location>
        <begin position="3337"/>
        <end position="3346"/>
    </location>
</feature>
<feature type="compositionally biased region" description="Basic and acidic residues" evidence="1">
    <location>
        <begin position="6092"/>
        <end position="6107"/>
    </location>
</feature>
<feature type="compositionally biased region" description="Basic and acidic residues" evidence="1">
    <location>
        <begin position="1407"/>
        <end position="1416"/>
    </location>
</feature>
<feature type="region of interest" description="Disordered" evidence="1">
    <location>
        <begin position="1753"/>
        <end position="1798"/>
    </location>
</feature>
<feature type="region of interest" description="Disordered" evidence="1">
    <location>
        <begin position="2699"/>
        <end position="3803"/>
    </location>
</feature>
<feature type="compositionally biased region" description="Polar residues" evidence="1">
    <location>
        <begin position="6243"/>
        <end position="6258"/>
    </location>
</feature>
<feature type="compositionally biased region" description="Basic residues" evidence="1">
    <location>
        <begin position="3833"/>
        <end position="3843"/>
    </location>
</feature>
<feature type="region of interest" description="Disordered" evidence="1">
    <location>
        <begin position="5899"/>
        <end position="5918"/>
    </location>
</feature>
<feature type="compositionally biased region" description="Basic residues" evidence="1">
    <location>
        <begin position="2120"/>
        <end position="2131"/>
    </location>
</feature>
<feature type="compositionally biased region" description="Basic and acidic residues" evidence="1">
    <location>
        <begin position="2085"/>
        <end position="2100"/>
    </location>
</feature>
<feature type="compositionally biased region" description="Basic residues" evidence="1">
    <location>
        <begin position="3462"/>
        <end position="3472"/>
    </location>
</feature>
<feature type="compositionally biased region" description="Basic and acidic residues" evidence="1">
    <location>
        <begin position="4678"/>
        <end position="4689"/>
    </location>
</feature>
<feature type="compositionally biased region" description="Polar residues" evidence="1">
    <location>
        <begin position="403"/>
        <end position="418"/>
    </location>
</feature>
<feature type="compositionally biased region" description="Basic residues" evidence="1">
    <location>
        <begin position="4324"/>
        <end position="4335"/>
    </location>
</feature>
<dbReference type="PANTHER" id="PTHR40641:SF2">
    <property type="entry name" value="INVOLUCRIN REPEAT PROTEIN"/>
    <property type="match status" value="1"/>
</dbReference>
<feature type="compositionally biased region" description="Basic and acidic residues" evidence="1">
    <location>
        <begin position="1907"/>
        <end position="1924"/>
    </location>
</feature>
<feature type="region of interest" description="Disordered" evidence="1">
    <location>
        <begin position="2580"/>
        <end position="2683"/>
    </location>
</feature>
<feature type="compositionally biased region" description="Basic and acidic residues" evidence="1">
    <location>
        <begin position="3503"/>
        <end position="3513"/>
    </location>
</feature>
<feature type="region of interest" description="Disordered" evidence="1">
    <location>
        <begin position="237"/>
        <end position="274"/>
    </location>
</feature>
<feature type="compositionally biased region" description="Basic residues" evidence="1">
    <location>
        <begin position="2178"/>
        <end position="2189"/>
    </location>
</feature>
<feature type="compositionally biased region" description="Basic residues" evidence="1">
    <location>
        <begin position="3514"/>
        <end position="3524"/>
    </location>
</feature>
<feature type="compositionally biased region" description="Basic and acidic residues" evidence="1">
    <location>
        <begin position="3629"/>
        <end position="3657"/>
    </location>
</feature>
<feature type="compositionally biased region" description="Polar residues" evidence="1">
    <location>
        <begin position="5377"/>
        <end position="5391"/>
    </location>
</feature>
<feature type="compositionally biased region" description="Basic and acidic residues" evidence="1">
    <location>
        <begin position="1194"/>
        <end position="1209"/>
    </location>
</feature>
<feature type="compositionally biased region" description="Basic and acidic residues" evidence="1">
    <location>
        <begin position="6000"/>
        <end position="6019"/>
    </location>
</feature>
<feature type="compositionally biased region" description="Low complexity" evidence="1">
    <location>
        <begin position="1013"/>
        <end position="1025"/>
    </location>
</feature>